<dbReference type="SUPFAM" id="SSF69572">
    <property type="entry name" value="Activating enzymes of the ubiquitin-like proteins"/>
    <property type="match status" value="1"/>
</dbReference>
<dbReference type="Gene3D" id="3.40.140.100">
    <property type="entry name" value="Ubiquitin-like modifier-activating enzyme ATG7 C-terminal domain"/>
    <property type="match status" value="1"/>
</dbReference>
<dbReference type="GO" id="GO:0015031">
    <property type="term" value="P:protein transport"/>
    <property type="evidence" value="ECO:0007669"/>
    <property type="project" value="UniProtKB-UniRule"/>
</dbReference>
<name>A0A0J1AX32_9TREE</name>
<comment type="subcellular location">
    <subcellularLocation>
        <location evidence="7">Cytoplasm</location>
    </subcellularLocation>
    <subcellularLocation>
        <location evidence="7">Preautophagosomal structure</location>
    </subcellularLocation>
</comment>
<dbReference type="Gene3D" id="3.40.50.720">
    <property type="entry name" value="NAD(P)-binding Rossmann-like Domain"/>
    <property type="match status" value="1"/>
</dbReference>
<evidence type="ECO:0000256" key="1">
    <source>
        <dbReference type="ARBA" id="ARBA00010931"/>
    </source>
</evidence>
<dbReference type="Pfam" id="PF00899">
    <property type="entry name" value="ThiF"/>
    <property type="match status" value="1"/>
</dbReference>
<dbReference type="PANTHER" id="PTHR10953:SF3">
    <property type="entry name" value="UBIQUITIN-LIKE MODIFIER-ACTIVATING ENZYME ATG7"/>
    <property type="match status" value="1"/>
</dbReference>
<dbReference type="RefSeq" id="XP_018276365.1">
    <property type="nucleotide sequence ID" value="XM_018424115.1"/>
</dbReference>
<keyword evidence="5 7" id="KW-0072">Autophagy</keyword>
<evidence type="ECO:0000256" key="8">
    <source>
        <dbReference type="SAM" id="MobiDB-lite"/>
    </source>
</evidence>
<dbReference type="GO" id="GO:0000407">
    <property type="term" value="C:phagophore assembly site"/>
    <property type="evidence" value="ECO:0007669"/>
    <property type="project" value="UniProtKB-SubCell"/>
</dbReference>
<dbReference type="STRING" id="879819.A0A0J1AX32"/>
<comment type="function">
    <text evidence="7">E1-like activating enzyme involved in the 2 ubiquitin-like systems required for cytoplasm to vacuole transport (Cvt) and autophagy. Activates ATG12 for its conjugation with ATG5 and ATG8 for its conjugation with phosphatidylethanolamine. Both systems are needed for the ATG8 association to Cvt vesicles and autophagosomes membranes. Autophagy is essential for maintenance of amino acid levels and protein synthesis under nitrogen starvation. Required for selective autophagic degradation of the nucleus (nucleophagy) as well as for mitophagy which contributes to regulate mitochondrial quantity and quality by eliminating the mitochondria to a basal level to fulfill cellular energy requirements and preventing excess ROS production.</text>
</comment>
<dbReference type="InterPro" id="IPR000594">
    <property type="entry name" value="ThiF_NAD_FAD-bd"/>
</dbReference>
<dbReference type="GO" id="GO:0000422">
    <property type="term" value="P:autophagy of mitochondrion"/>
    <property type="evidence" value="ECO:0007669"/>
    <property type="project" value="TreeGrafter"/>
</dbReference>
<dbReference type="PANTHER" id="PTHR10953">
    <property type="entry name" value="UBIQUITIN-ACTIVATING ENZYME E1"/>
    <property type="match status" value="1"/>
</dbReference>
<dbReference type="InterPro" id="IPR035985">
    <property type="entry name" value="Ubiquitin-activating_enz"/>
</dbReference>
<keyword evidence="7" id="KW-0963">Cytoplasm</keyword>
<feature type="active site" description="Glycyl thioester intermediate" evidence="6">
    <location>
        <position position="547"/>
    </location>
</feature>
<evidence type="ECO:0000313" key="11">
    <source>
        <dbReference type="EMBL" id="KLT39874.1"/>
    </source>
</evidence>
<gene>
    <name evidence="11" type="ORF">CC85DRAFT_288047</name>
</gene>
<dbReference type="FunFam" id="3.40.50.720:FF:000243">
    <property type="entry name" value="Ubiquitin-like modifier-activating enzyme ATG7"/>
    <property type="match status" value="1"/>
</dbReference>
<feature type="domain" description="THIF-type NAD/FAD binding fold" evidence="9">
    <location>
        <begin position="330"/>
        <end position="573"/>
    </location>
</feature>
<dbReference type="InterPro" id="IPR045886">
    <property type="entry name" value="ThiF/MoeB/HesA"/>
</dbReference>
<feature type="domain" description="Ubiquitin-like modifier-activating enzyme Atg7 N-terminal" evidence="10">
    <location>
        <begin position="4"/>
        <end position="312"/>
    </location>
</feature>
<evidence type="ECO:0000256" key="6">
    <source>
        <dbReference type="PIRSR" id="PIRSR606285-1"/>
    </source>
</evidence>
<dbReference type="EMBL" id="KQ087246">
    <property type="protein sequence ID" value="KLT39874.1"/>
    <property type="molecule type" value="Genomic_DNA"/>
</dbReference>
<evidence type="ECO:0000313" key="12">
    <source>
        <dbReference type="Proteomes" id="UP000053611"/>
    </source>
</evidence>
<organism evidence="11 12">
    <name type="scientific">Cutaneotrichosporon oleaginosum</name>
    <dbReference type="NCBI Taxonomy" id="879819"/>
    <lineage>
        <taxon>Eukaryota</taxon>
        <taxon>Fungi</taxon>
        <taxon>Dikarya</taxon>
        <taxon>Basidiomycota</taxon>
        <taxon>Agaricomycotina</taxon>
        <taxon>Tremellomycetes</taxon>
        <taxon>Trichosporonales</taxon>
        <taxon>Trichosporonaceae</taxon>
        <taxon>Cutaneotrichosporon</taxon>
    </lineage>
</organism>
<evidence type="ECO:0000256" key="5">
    <source>
        <dbReference type="ARBA" id="ARBA00023006"/>
    </source>
</evidence>
<evidence type="ECO:0000259" key="9">
    <source>
        <dbReference type="Pfam" id="PF00899"/>
    </source>
</evidence>
<dbReference type="GO" id="GO:0006995">
    <property type="term" value="P:cellular response to nitrogen starvation"/>
    <property type="evidence" value="ECO:0007669"/>
    <property type="project" value="TreeGrafter"/>
</dbReference>
<accession>A0A0J1AX32</accession>
<dbReference type="CDD" id="cd01486">
    <property type="entry name" value="Apg7"/>
    <property type="match status" value="1"/>
</dbReference>
<dbReference type="OrthoDB" id="338614at2759"/>
<dbReference type="GeneID" id="28984718"/>
<evidence type="ECO:0000256" key="4">
    <source>
        <dbReference type="ARBA" id="ARBA00022927"/>
    </source>
</evidence>
<comment type="similarity">
    <text evidence="1 7">Belongs to the ATG7 family.</text>
</comment>
<dbReference type="AlphaFoldDB" id="A0A0J1AX32"/>
<proteinExistence type="inferred from homology"/>
<evidence type="ECO:0000256" key="3">
    <source>
        <dbReference type="ARBA" id="ARBA00022448"/>
    </source>
</evidence>
<evidence type="ECO:0000256" key="7">
    <source>
        <dbReference type="RuleBase" id="RU366022"/>
    </source>
</evidence>
<dbReference type="Gene3D" id="3.40.140.70">
    <property type="entry name" value="Ubiquitin-like modifier-activating enzyme ATG7 N-terminal domain"/>
    <property type="match status" value="1"/>
</dbReference>
<dbReference type="GO" id="GO:0034727">
    <property type="term" value="P:piecemeal microautophagy of the nucleus"/>
    <property type="evidence" value="ECO:0007669"/>
    <property type="project" value="TreeGrafter"/>
</dbReference>
<dbReference type="Proteomes" id="UP000053611">
    <property type="component" value="Unassembled WGS sequence"/>
</dbReference>
<keyword evidence="7" id="KW-0833">Ubl conjugation pathway</keyword>
<evidence type="ECO:0000256" key="2">
    <source>
        <dbReference type="ARBA" id="ARBA00017647"/>
    </source>
</evidence>
<comment type="subunit">
    <text evidence="7">Homodimer.</text>
</comment>
<reference evidence="11 12" key="1">
    <citation type="submission" date="2015-03" db="EMBL/GenBank/DDBJ databases">
        <title>Genomics and transcriptomics of the oil-accumulating basidiomycete yeast T. oleaginosus allow insights into substrate utilization and the diverse evolutionary trajectories of mating systems in fungi.</title>
        <authorList>
            <consortium name="DOE Joint Genome Institute"/>
            <person name="Kourist R."/>
            <person name="Kracht O."/>
            <person name="Bracharz F."/>
            <person name="Lipzen A."/>
            <person name="Nolan M."/>
            <person name="Ohm R."/>
            <person name="Grigoriev I."/>
            <person name="Sun S."/>
            <person name="Heitman J."/>
            <person name="Bruck T."/>
            <person name="Nowrousian M."/>
        </authorList>
    </citation>
    <scope>NUCLEOTIDE SEQUENCE [LARGE SCALE GENOMIC DNA]</scope>
    <source>
        <strain evidence="11 12">IBC0246</strain>
    </source>
</reference>
<dbReference type="GO" id="GO:0032446">
    <property type="term" value="P:protein modification by small protein conjugation"/>
    <property type="evidence" value="ECO:0007669"/>
    <property type="project" value="TreeGrafter"/>
</dbReference>
<dbReference type="Pfam" id="PF16420">
    <property type="entry name" value="ATG7_N"/>
    <property type="match status" value="1"/>
</dbReference>
<dbReference type="InterPro" id="IPR006285">
    <property type="entry name" value="Atg7"/>
</dbReference>
<feature type="region of interest" description="Disordered" evidence="8">
    <location>
        <begin position="575"/>
        <end position="600"/>
    </location>
</feature>
<keyword evidence="4 7" id="KW-0653">Protein transport</keyword>
<keyword evidence="3 7" id="KW-0813">Transport</keyword>
<keyword evidence="12" id="KW-1185">Reference proteome</keyword>
<dbReference type="GO" id="GO:0019778">
    <property type="term" value="F:Atg12 activating enzyme activity"/>
    <property type="evidence" value="ECO:0007669"/>
    <property type="project" value="TreeGrafter"/>
</dbReference>
<sequence length="683" mass="74956">MTTLQFQPLQSQPTPEFWASLTSLKLDKLGLDDSVLPIYAVVDEGRQILAHVTSKEPQSPASDVHQHLVHGGVILSAAAFEKPKAPNAHQHSVIIEGEFKNFNTVEEFRSPQPKKALFDSVVARMVESFATDRPVLNRFVMFAFADLKKYVYHYRFAFPALVSKPAWQVDGSFEYAARTDVDEVRKLLTHNTDCSDAYLVKGPPGQRRLAPITRAKSFFDGVPDAERMLVFHDPSALPDNPGWLLRNVLYYLQVHQGILKVTVLCLRQGDASRTAALFTTKPTAPHAMLQAVGWERDHNGALNSKRADLGSSLNPTRLAEQAVDLNLKLMRWRIMPELDLDKVSSTRCLLLGAGTLGCYVARALMGWGIRTITFVDSARVSFSNPVRQPLFRFEDCLDGGKPKAACAAERLKEIFPSVNAAAHAFMIPMPGHPVGPLESAPGAKQSVELLESLISNHDVIFLLMDSRESRWLPTLIAASQGKLVINAALGFDSYLVMRHGVGAYESHPNRLGCYFCNDIVAPADVRLACDTTSDKQSLTDRTLDQMCTVTRPGIAPIAAASAVEMLAAVVQHPLGRGAPAERPSPTISESQPGSPLGPVPHQLRGTLSQWNTSIVEGYAFERCTACSAKVVQAYRDGGVGFLYQVFNEQGHLEKVTGLDKLYEEAEAALNSVDWEEASDSSLQ</sequence>
<evidence type="ECO:0000259" key="10">
    <source>
        <dbReference type="Pfam" id="PF16420"/>
    </source>
</evidence>
<dbReference type="InterPro" id="IPR042523">
    <property type="entry name" value="Atg7_N_2"/>
</dbReference>
<dbReference type="NCBIfam" id="TIGR01381">
    <property type="entry name" value="E1_like_apg7"/>
    <property type="match status" value="1"/>
</dbReference>
<dbReference type="GO" id="GO:0000045">
    <property type="term" value="P:autophagosome assembly"/>
    <property type="evidence" value="ECO:0007669"/>
    <property type="project" value="TreeGrafter"/>
</dbReference>
<dbReference type="GO" id="GO:0019779">
    <property type="term" value="F:Atg8 activating enzyme activity"/>
    <property type="evidence" value="ECO:0007669"/>
    <property type="project" value="TreeGrafter"/>
</dbReference>
<protein>
    <recommendedName>
        <fullName evidence="2 7">Ubiquitin-like modifier-activating enzyme ATG7</fullName>
    </recommendedName>
    <alternativeName>
        <fullName evidence="7">Autophagy-related protein 7</fullName>
    </alternativeName>
</protein>
<dbReference type="InterPro" id="IPR032197">
    <property type="entry name" value="Atg7_N"/>
</dbReference>
<dbReference type="InterPro" id="IPR042522">
    <property type="entry name" value="Atg7_N_1"/>
</dbReference>